<feature type="domain" description="Gfo/Idh/MocA-like oxidoreductase N-terminal" evidence="2">
    <location>
        <begin position="3"/>
        <end position="123"/>
    </location>
</feature>
<proteinExistence type="predicted"/>
<evidence type="ECO:0000259" key="2">
    <source>
        <dbReference type="Pfam" id="PF01408"/>
    </source>
</evidence>
<evidence type="ECO:0000259" key="3">
    <source>
        <dbReference type="Pfam" id="PF22725"/>
    </source>
</evidence>
<accession>A0ABT3BJY7</accession>
<dbReference type="RefSeq" id="WP_263846067.1">
    <property type="nucleotide sequence ID" value="NZ_JALIEB010000021.1"/>
</dbReference>
<protein>
    <submittedName>
        <fullName evidence="4">Gfo/Idh/MocA family oxidoreductase</fullName>
    </submittedName>
</protein>
<evidence type="ECO:0000256" key="1">
    <source>
        <dbReference type="ARBA" id="ARBA00023002"/>
    </source>
</evidence>
<evidence type="ECO:0000313" key="4">
    <source>
        <dbReference type="EMBL" id="MCV3273860.1"/>
    </source>
</evidence>
<dbReference type="InterPro" id="IPR050463">
    <property type="entry name" value="Gfo/Idh/MocA_oxidrdct_glycsds"/>
</dbReference>
<evidence type="ECO:0000313" key="5">
    <source>
        <dbReference type="Proteomes" id="UP001208690"/>
    </source>
</evidence>
<dbReference type="EMBL" id="JALIEB010000021">
    <property type="protein sequence ID" value="MCV3273860.1"/>
    <property type="molecule type" value="Genomic_DNA"/>
</dbReference>
<dbReference type="Pfam" id="PF22725">
    <property type="entry name" value="GFO_IDH_MocA_C3"/>
    <property type="match status" value="1"/>
</dbReference>
<dbReference type="InterPro" id="IPR055170">
    <property type="entry name" value="GFO_IDH_MocA-like_dom"/>
</dbReference>
<dbReference type="Pfam" id="PF01408">
    <property type="entry name" value="GFO_IDH_MocA"/>
    <property type="match status" value="1"/>
</dbReference>
<dbReference type="Proteomes" id="UP001208690">
    <property type="component" value="Unassembled WGS sequence"/>
</dbReference>
<gene>
    <name evidence="4" type="ORF">MUB52_20690</name>
</gene>
<reference evidence="4 5" key="1">
    <citation type="submission" date="2022-04" db="EMBL/GenBank/DDBJ databases">
        <title>Roseobacter sp. WL0113 is a bacterium isolated from neritic sediment.</title>
        <authorList>
            <person name="Wang L."/>
            <person name="He W."/>
            <person name="Zhang D.-F."/>
        </authorList>
    </citation>
    <scope>NUCLEOTIDE SEQUENCE [LARGE SCALE GENOMIC DNA]</scope>
    <source>
        <strain evidence="4 5">WL0113</strain>
    </source>
</reference>
<dbReference type="PANTHER" id="PTHR43818:SF11">
    <property type="entry name" value="BCDNA.GH03377"/>
    <property type="match status" value="1"/>
</dbReference>
<dbReference type="SUPFAM" id="SSF55347">
    <property type="entry name" value="Glyceraldehyde-3-phosphate dehydrogenase-like, C-terminal domain"/>
    <property type="match status" value="1"/>
</dbReference>
<dbReference type="SUPFAM" id="SSF51735">
    <property type="entry name" value="NAD(P)-binding Rossmann-fold domains"/>
    <property type="match status" value="1"/>
</dbReference>
<name>A0ABT3BJY7_9RHOB</name>
<dbReference type="InterPro" id="IPR000683">
    <property type="entry name" value="Gfo/Idh/MocA-like_OxRdtase_N"/>
</dbReference>
<keyword evidence="5" id="KW-1185">Reference proteome</keyword>
<dbReference type="InterPro" id="IPR036291">
    <property type="entry name" value="NAD(P)-bd_dom_sf"/>
</dbReference>
<dbReference type="Gene3D" id="3.40.50.720">
    <property type="entry name" value="NAD(P)-binding Rossmann-like Domain"/>
    <property type="match status" value="1"/>
</dbReference>
<organism evidence="4 5">
    <name type="scientific">Roseobacter sinensis</name>
    <dbReference type="NCBI Taxonomy" id="2931391"/>
    <lineage>
        <taxon>Bacteria</taxon>
        <taxon>Pseudomonadati</taxon>
        <taxon>Pseudomonadota</taxon>
        <taxon>Alphaproteobacteria</taxon>
        <taxon>Rhodobacterales</taxon>
        <taxon>Roseobacteraceae</taxon>
        <taxon>Roseobacter</taxon>
    </lineage>
</organism>
<sequence length="339" mass="35695">MTLRIGLVGCGRVAGFHHGPILSRISGARVTALIDPDPDARKAMARLHPGAVSYMSVDRAITLGEVDALVICTPPAHHADAAIAGLEAGLHVYVEKPIALSLEDADRMIAAAQGTDKVAMVGHNFRLHPKYRAARKALAEGTLGGLVAVRTLFTSEKRVLPGWKSAAGAGGDAITDLAIHHFDIVRYLAGADFAPASVRAQITQQDEGSLATVSAQLESGQPVTITVGQLTGQNTHKVELLCDAGHLEIDLYSNGAPLLSRPAHALSLGDRLSQRLQMLRDAADIRYKPDPSFEAALRSFVRAARSADGPAQNEVPLEVGRRALALALSAAHATSQPAI</sequence>
<dbReference type="PANTHER" id="PTHR43818">
    <property type="entry name" value="BCDNA.GH03377"/>
    <property type="match status" value="1"/>
</dbReference>
<dbReference type="Gene3D" id="3.30.360.10">
    <property type="entry name" value="Dihydrodipicolinate Reductase, domain 2"/>
    <property type="match status" value="1"/>
</dbReference>
<keyword evidence="1" id="KW-0560">Oxidoreductase</keyword>
<feature type="domain" description="GFO/IDH/MocA-like oxidoreductase" evidence="3">
    <location>
        <begin position="131"/>
        <end position="247"/>
    </location>
</feature>
<comment type="caution">
    <text evidence="4">The sequence shown here is derived from an EMBL/GenBank/DDBJ whole genome shotgun (WGS) entry which is preliminary data.</text>
</comment>